<proteinExistence type="predicted"/>
<feature type="compositionally biased region" description="Low complexity" evidence="1">
    <location>
        <begin position="226"/>
        <end position="244"/>
    </location>
</feature>
<organism evidence="2 3">
    <name type="scientific">Botryobasidium botryosum (strain FD-172 SS1)</name>
    <dbReference type="NCBI Taxonomy" id="930990"/>
    <lineage>
        <taxon>Eukaryota</taxon>
        <taxon>Fungi</taxon>
        <taxon>Dikarya</taxon>
        <taxon>Basidiomycota</taxon>
        <taxon>Agaricomycotina</taxon>
        <taxon>Agaricomycetes</taxon>
        <taxon>Cantharellales</taxon>
        <taxon>Botryobasidiaceae</taxon>
        <taxon>Botryobasidium</taxon>
    </lineage>
</organism>
<dbReference type="Proteomes" id="UP000027195">
    <property type="component" value="Unassembled WGS sequence"/>
</dbReference>
<feature type="region of interest" description="Disordered" evidence="1">
    <location>
        <begin position="216"/>
        <end position="244"/>
    </location>
</feature>
<accession>A0A067LRK6</accession>
<keyword evidence="3" id="KW-1185">Reference proteome</keyword>
<gene>
    <name evidence="2" type="ORF">BOTBODRAFT_182362</name>
</gene>
<evidence type="ECO:0000313" key="3">
    <source>
        <dbReference type="Proteomes" id="UP000027195"/>
    </source>
</evidence>
<sequence>MSDHQGPSARHSHDQDDSFTAIASQTTATIYRYRKSAGSVASPQKEAGIILASARAGLRHSMALDEDPRLDVAGTHPKCYIREHGQRARSWISDCQDVADSAVCMDYHHDACIVVLWARPEVPTGAVPNDRNVKVHAYVGRAIQQSSDPRMEQSIGALFQTFQHTIAIPHAIKWGARRKEGDSARGSAPTRPHSIPPQISDFLNGLRVLGKPIGHLAPYDERDQSSSKAASPRLSSPAAPSASIPLTPEELGLGALSLSTSTPEDQLSGSPSMLVPSTFNRDAIPLRMQVTPAVDCLLDAMDIPSADVKDIALILNNSRFVGDECVRELMRSCGIPEKMATLLAFYGGKVE</sequence>
<protein>
    <submittedName>
        <fullName evidence="2">Uncharacterized protein</fullName>
    </submittedName>
</protein>
<evidence type="ECO:0000256" key="1">
    <source>
        <dbReference type="SAM" id="MobiDB-lite"/>
    </source>
</evidence>
<evidence type="ECO:0000313" key="2">
    <source>
        <dbReference type="EMBL" id="KDQ05649.1"/>
    </source>
</evidence>
<dbReference type="AlphaFoldDB" id="A0A067LRK6"/>
<feature type="region of interest" description="Disordered" evidence="1">
    <location>
        <begin position="177"/>
        <end position="199"/>
    </location>
</feature>
<name>A0A067LRK6_BOTB1</name>
<dbReference type="EMBL" id="KL198216">
    <property type="protein sequence ID" value="KDQ05649.1"/>
    <property type="molecule type" value="Genomic_DNA"/>
</dbReference>
<dbReference type="HOGENOM" id="CLU_067845_0_0_1"/>
<reference evidence="3" key="1">
    <citation type="journal article" date="2014" name="Proc. Natl. Acad. Sci. U.S.A.">
        <title>Extensive sampling of basidiomycete genomes demonstrates inadequacy of the white-rot/brown-rot paradigm for wood decay fungi.</title>
        <authorList>
            <person name="Riley R."/>
            <person name="Salamov A.A."/>
            <person name="Brown D.W."/>
            <person name="Nagy L.G."/>
            <person name="Floudas D."/>
            <person name="Held B.W."/>
            <person name="Levasseur A."/>
            <person name="Lombard V."/>
            <person name="Morin E."/>
            <person name="Otillar R."/>
            <person name="Lindquist E.A."/>
            <person name="Sun H."/>
            <person name="LaButti K.M."/>
            <person name="Schmutz J."/>
            <person name="Jabbour D."/>
            <person name="Luo H."/>
            <person name="Baker S.E."/>
            <person name="Pisabarro A.G."/>
            <person name="Walton J.D."/>
            <person name="Blanchette R.A."/>
            <person name="Henrissat B."/>
            <person name="Martin F."/>
            <person name="Cullen D."/>
            <person name="Hibbett D.S."/>
            <person name="Grigoriev I.V."/>
        </authorList>
    </citation>
    <scope>NUCLEOTIDE SEQUENCE [LARGE SCALE GENOMIC DNA]</scope>
    <source>
        <strain evidence="3">FD-172 SS1</strain>
    </source>
</reference>
<dbReference type="InParanoid" id="A0A067LRK6"/>